<accession>A0A4Z0L7P2</accession>
<dbReference type="OrthoDB" id="1447646at2"/>
<dbReference type="Proteomes" id="UP000297407">
    <property type="component" value="Unassembled WGS sequence"/>
</dbReference>
<keyword evidence="1" id="KW-0732">Signal</keyword>
<dbReference type="EMBL" id="SRLH01000005">
    <property type="protein sequence ID" value="TGD57610.1"/>
    <property type="molecule type" value="Genomic_DNA"/>
</dbReference>
<name>A0A4Z0L7P2_9FLAO</name>
<sequence>MGNNKTIRPCWIFPLITLTLLIVSSCSSQKKEATNPEKTMAIACPEDGKCTTQVFHNKSLEVKTDEFGGVYYQMQDHPETSVVLYQYARNVEKGLQDAQYREEIIFEIRHSDVTIIYNDSDLQKTKMLFGRFCFCRGQTGYYKVSHGNLDAVQKNDSIYFNLAFSVTEVPQVITSVTASAKK</sequence>
<feature type="chain" id="PRO_5021471855" description="Lipoprotein" evidence="1">
    <location>
        <begin position="31"/>
        <end position="182"/>
    </location>
</feature>
<keyword evidence="3" id="KW-1185">Reference proteome</keyword>
<dbReference type="PROSITE" id="PS51257">
    <property type="entry name" value="PROKAR_LIPOPROTEIN"/>
    <property type="match status" value="1"/>
</dbReference>
<evidence type="ECO:0008006" key="4">
    <source>
        <dbReference type="Google" id="ProtNLM"/>
    </source>
</evidence>
<protein>
    <recommendedName>
        <fullName evidence="4">Lipoprotein</fullName>
    </recommendedName>
</protein>
<evidence type="ECO:0000256" key="1">
    <source>
        <dbReference type="SAM" id="SignalP"/>
    </source>
</evidence>
<organism evidence="2 3">
    <name type="scientific">Flavobacterium humi</name>
    <dbReference type="NCBI Taxonomy" id="2562683"/>
    <lineage>
        <taxon>Bacteria</taxon>
        <taxon>Pseudomonadati</taxon>
        <taxon>Bacteroidota</taxon>
        <taxon>Flavobacteriia</taxon>
        <taxon>Flavobacteriales</taxon>
        <taxon>Flavobacteriaceae</taxon>
        <taxon>Flavobacterium</taxon>
    </lineage>
</organism>
<evidence type="ECO:0000313" key="3">
    <source>
        <dbReference type="Proteomes" id="UP000297407"/>
    </source>
</evidence>
<feature type="signal peptide" evidence="1">
    <location>
        <begin position="1"/>
        <end position="30"/>
    </location>
</feature>
<gene>
    <name evidence="2" type="ORF">E4635_10500</name>
</gene>
<dbReference type="AlphaFoldDB" id="A0A4Z0L7P2"/>
<proteinExistence type="predicted"/>
<comment type="caution">
    <text evidence="2">The sequence shown here is derived from an EMBL/GenBank/DDBJ whole genome shotgun (WGS) entry which is preliminary data.</text>
</comment>
<evidence type="ECO:0000313" key="2">
    <source>
        <dbReference type="EMBL" id="TGD57610.1"/>
    </source>
</evidence>
<dbReference type="RefSeq" id="WP_135526650.1">
    <property type="nucleotide sequence ID" value="NZ_SRLH01000005.1"/>
</dbReference>
<reference evidence="2 3" key="1">
    <citation type="submission" date="2019-04" db="EMBL/GenBank/DDBJ databases">
        <title>Flavobacterium sp. strain DS2-A Genome sequencing and assembly.</title>
        <authorList>
            <person name="Kim I."/>
        </authorList>
    </citation>
    <scope>NUCLEOTIDE SEQUENCE [LARGE SCALE GENOMIC DNA]</scope>
    <source>
        <strain evidence="2 3">DS2-A</strain>
    </source>
</reference>